<dbReference type="InterPro" id="IPR001788">
    <property type="entry name" value="RNA-dep_RNA_pol_alsuvir"/>
</dbReference>
<dbReference type="PROSITE" id="PS50507">
    <property type="entry name" value="RDRP_SSRNA_POS"/>
    <property type="match status" value="1"/>
</dbReference>
<name>A0A2P1GMS4_9VIRU</name>
<evidence type="ECO:0000256" key="4">
    <source>
        <dbReference type="ARBA" id="ARBA00022953"/>
    </source>
</evidence>
<evidence type="ECO:0000256" key="2">
    <source>
        <dbReference type="ARBA" id="ARBA00022679"/>
    </source>
</evidence>
<proteinExistence type="predicted"/>
<dbReference type="GO" id="GO:0006351">
    <property type="term" value="P:DNA-templated transcription"/>
    <property type="evidence" value="ECO:0007669"/>
    <property type="project" value="InterPro"/>
</dbReference>
<organism evidence="6">
    <name type="scientific">Wenling thamnaconus striatus hepevirus</name>
    <dbReference type="NCBI Taxonomy" id="2116400"/>
    <lineage>
        <taxon>Viruses</taxon>
        <taxon>Riboviria</taxon>
        <taxon>Orthornavirae</taxon>
        <taxon>Kitrinoviricota</taxon>
        <taxon>Alsuviricetes</taxon>
        <taxon>Hepelivirales</taxon>
        <taxon>Hepeviridae</taxon>
    </lineage>
</organism>
<keyword evidence="3" id="KW-0548">Nucleotidyltransferase</keyword>
<evidence type="ECO:0000256" key="1">
    <source>
        <dbReference type="ARBA" id="ARBA00022484"/>
    </source>
</evidence>
<evidence type="ECO:0000313" key="6">
    <source>
        <dbReference type="EMBL" id="AVM87268.1"/>
    </source>
</evidence>
<reference evidence="6" key="1">
    <citation type="journal article" date="2018" name="Nature">
        <title>The evolutionary history of vertebrate RNA viruses.</title>
        <authorList>
            <person name="Shi M."/>
            <person name="Lin X.D."/>
            <person name="Chen X."/>
            <person name="Tian J.H."/>
            <person name="Chen L.J."/>
            <person name="Li K."/>
            <person name="Wang W."/>
            <person name="Eden J.S."/>
            <person name="Shen J.J."/>
            <person name="Liu L."/>
            <person name="Holmes E.C."/>
            <person name="Zhang Y.Z."/>
        </authorList>
    </citation>
    <scope>NUCLEOTIDE SEQUENCE</scope>
    <source>
        <strain evidence="6">XTXMC52146</strain>
    </source>
</reference>
<feature type="domain" description="RdRp catalytic" evidence="5">
    <location>
        <begin position="211"/>
        <end position="320"/>
    </location>
</feature>
<dbReference type="GO" id="GO:0003968">
    <property type="term" value="F:RNA-directed RNA polymerase activity"/>
    <property type="evidence" value="ECO:0007669"/>
    <property type="project" value="UniProtKB-KW"/>
</dbReference>
<dbReference type="GO" id="GO:0039694">
    <property type="term" value="P:viral RNA genome replication"/>
    <property type="evidence" value="ECO:0007669"/>
    <property type="project" value="InterPro"/>
</dbReference>
<evidence type="ECO:0000259" key="5">
    <source>
        <dbReference type="PROSITE" id="PS50507"/>
    </source>
</evidence>
<keyword evidence="2" id="KW-0808">Transferase</keyword>
<evidence type="ECO:0000256" key="3">
    <source>
        <dbReference type="ARBA" id="ARBA00022695"/>
    </source>
</evidence>
<dbReference type="SUPFAM" id="SSF56672">
    <property type="entry name" value="DNA/RNA polymerases"/>
    <property type="match status" value="1"/>
</dbReference>
<dbReference type="EMBL" id="MG600006">
    <property type="protein sequence ID" value="AVM87268.1"/>
    <property type="molecule type" value="Genomic_RNA"/>
</dbReference>
<sequence length="445" mass="49450">MYPDVTPDLYAVTHPIVAPETGTLVLTDIPFTYTKHRKPPVRVVGRPFWSTDRVGTVRCMTARYAHQNKARSGGILWDALKTVLGPVSFQLDFEESFVFFANMMGSLNEKKTWRKIVDELRWLHDMPNNVQIDFFVKTFTKVASHDAGCDKAGQGVSAWPKEYVYCFGVVARALERALVKVLPSSFFFASGLNDQEMAPVLCAWATGMGKSFHCINDFSRFDSTQGQGSLDFEIRLYRALGMPDDLAEMYALVRRKWSLSIRGARFSTGHMRNSGEAFTMLGNSVYNLAALCVMFPDMVGCCVKGDDSIIALPSEKSIEGASERALSIGALAKVETPLVCDFISYLITSFGVFPFAHRLLGRLVCKPHEDSNLVQALQDSYLAWLEQLGVLRAPRAHLWAVVESQAAHVSVEEAECVIATLVAFSRGADLSRYTYSPLVFQLGSE</sequence>
<protein>
    <submittedName>
        <fullName evidence="6">RNA-dependent RNA polymerase</fullName>
    </submittedName>
</protein>
<dbReference type="InterPro" id="IPR043502">
    <property type="entry name" value="DNA/RNA_pol_sf"/>
</dbReference>
<dbReference type="InterPro" id="IPR007094">
    <property type="entry name" value="RNA-dir_pol_PSvirus"/>
</dbReference>
<keyword evidence="4" id="KW-0693">Viral RNA replication</keyword>
<dbReference type="GO" id="GO:0003723">
    <property type="term" value="F:RNA binding"/>
    <property type="evidence" value="ECO:0007669"/>
    <property type="project" value="InterPro"/>
</dbReference>
<accession>A0A2P1GMS4</accession>
<keyword evidence="1 6" id="KW-0696">RNA-directed RNA polymerase</keyword>
<dbReference type="Pfam" id="PF00978">
    <property type="entry name" value="RdRP_2"/>
    <property type="match status" value="1"/>
</dbReference>